<protein>
    <submittedName>
        <fullName evidence="1">Uncharacterized protein</fullName>
    </submittedName>
</protein>
<gene>
    <name evidence="1" type="ORF">H5410_046471</name>
</gene>
<name>A0A9J5XEE8_SOLCO</name>
<dbReference type="OrthoDB" id="1213777at2759"/>
<dbReference type="Proteomes" id="UP000824120">
    <property type="component" value="Chromosome 9"/>
</dbReference>
<organism evidence="1 2">
    <name type="scientific">Solanum commersonii</name>
    <name type="common">Commerson's wild potato</name>
    <name type="synonym">Commerson's nightshade</name>
    <dbReference type="NCBI Taxonomy" id="4109"/>
    <lineage>
        <taxon>Eukaryota</taxon>
        <taxon>Viridiplantae</taxon>
        <taxon>Streptophyta</taxon>
        <taxon>Embryophyta</taxon>
        <taxon>Tracheophyta</taxon>
        <taxon>Spermatophyta</taxon>
        <taxon>Magnoliopsida</taxon>
        <taxon>eudicotyledons</taxon>
        <taxon>Gunneridae</taxon>
        <taxon>Pentapetalae</taxon>
        <taxon>asterids</taxon>
        <taxon>lamiids</taxon>
        <taxon>Solanales</taxon>
        <taxon>Solanaceae</taxon>
        <taxon>Solanoideae</taxon>
        <taxon>Solaneae</taxon>
        <taxon>Solanum</taxon>
    </lineage>
</organism>
<sequence>MLGTVREVLQSWAGIYRRQKAWRVVPLALMWVIEFVKRNIGTYTPLLAGNSVYMDFQFPK</sequence>
<proteinExistence type="predicted"/>
<accession>A0A9J5XEE8</accession>
<evidence type="ECO:0000313" key="2">
    <source>
        <dbReference type="Proteomes" id="UP000824120"/>
    </source>
</evidence>
<keyword evidence="2" id="KW-1185">Reference proteome</keyword>
<reference evidence="1 2" key="1">
    <citation type="submission" date="2020-09" db="EMBL/GenBank/DDBJ databases">
        <title>De no assembly of potato wild relative species, Solanum commersonii.</title>
        <authorList>
            <person name="Cho K."/>
        </authorList>
    </citation>
    <scope>NUCLEOTIDE SEQUENCE [LARGE SCALE GENOMIC DNA]</scope>
    <source>
        <strain evidence="1">LZ3.2</strain>
        <tissue evidence="1">Leaf</tissue>
    </source>
</reference>
<dbReference type="EMBL" id="JACXVP010000009">
    <property type="protein sequence ID" value="KAG5586037.1"/>
    <property type="molecule type" value="Genomic_DNA"/>
</dbReference>
<feature type="non-terminal residue" evidence="1">
    <location>
        <position position="60"/>
    </location>
</feature>
<evidence type="ECO:0000313" key="1">
    <source>
        <dbReference type="EMBL" id="KAG5586037.1"/>
    </source>
</evidence>
<comment type="caution">
    <text evidence="1">The sequence shown here is derived from an EMBL/GenBank/DDBJ whole genome shotgun (WGS) entry which is preliminary data.</text>
</comment>
<dbReference type="AlphaFoldDB" id="A0A9J5XEE8"/>